<organism evidence="2 3">
    <name type="scientific">Dreissena polymorpha</name>
    <name type="common">Zebra mussel</name>
    <name type="synonym">Mytilus polymorpha</name>
    <dbReference type="NCBI Taxonomy" id="45954"/>
    <lineage>
        <taxon>Eukaryota</taxon>
        <taxon>Metazoa</taxon>
        <taxon>Spiralia</taxon>
        <taxon>Lophotrochozoa</taxon>
        <taxon>Mollusca</taxon>
        <taxon>Bivalvia</taxon>
        <taxon>Autobranchia</taxon>
        <taxon>Heteroconchia</taxon>
        <taxon>Euheterodonta</taxon>
        <taxon>Imparidentia</taxon>
        <taxon>Neoheterodontei</taxon>
        <taxon>Myida</taxon>
        <taxon>Dreissenoidea</taxon>
        <taxon>Dreissenidae</taxon>
        <taxon>Dreissena</taxon>
    </lineage>
</organism>
<keyword evidence="3" id="KW-1185">Reference proteome</keyword>
<evidence type="ECO:0000313" key="3">
    <source>
        <dbReference type="Proteomes" id="UP000828390"/>
    </source>
</evidence>
<comment type="caution">
    <text evidence="2">The sequence shown here is derived from an EMBL/GenBank/DDBJ whole genome shotgun (WGS) entry which is preliminary data.</text>
</comment>
<keyword evidence="1" id="KW-0812">Transmembrane</keyword>
<dbReference type="AlphaFoldDB" id="A0A9D4DYB8"/>
<accession>A0A9D4DYB8</accession>
<dbReference type="EMBL" id="JAIWYP010000009">
    <property type="protein sequence ID" value="KAH3768452.1"/>
    <property type="molecule type" value="Genomic_DNA"/>
</dbReference>
<reference evidence="2" key="2">
    <citation type="submission" date="2020-11" db="EMBL/GenBank/DDBJ databases">
        <authorList>
            <person name="McCartney M.A."/>
            <person name="Auch B."/>
            <person name="Kono T."/>
            <person name="Mallez S."/>
            <person name="Becker A."/>
            <person name="Gohl D.M."/>
            <person name="Silverstein K.A.T."/>
            <person name="Koren S."/>
            <person name="Bechman K.B."/>
            <person name="Herman A."/>
            <person name="Abrahante J.E."/>
            <person name="Garbe J."/>
        </authorList>
    </citation>
    <scope>NUCLEOTIDE SEQUENCE</scope>
    <source>
        <strain evidence="2">Duluth1</strain>
        <tissue evidence="2">Whole animal</tissue>
    </source>
</reference>
<reference evidence="2" key="1">
    <citation type="journal article" date="2019" name="bioRxiv">
        <title>The Genome of the Zebra Mussel, Dreissena polymorpha: A Resource for Invasive Species Research.</title>
        <authorList>
            <person name="McCartney M.A."/>
            <person name="Auch B."/>
            <person name="Kono T."/>
            <person name="Mallez S."/>
            <person name="Zhang Y."/>
            <person name="Obille A."/>
            <person name="Becker A."/>
            <person name="Abrahante J.E."/>
            <person name="Garbe J."/>
            <person name="Badalamenti J.P."/>
            <person name="Herman A."/>
            <person name="Mangelson H."/>
            <person name="Liachko I."/>
            <person name="Sullivan S."/>
            <person name="Sone E.D."/>
            <person name="Koren S."/>
            <person name="Silverstein K.A.T."/>
            <person name="Beckman K.B."/>
            <person name="Gohl D.M."/>
        </authorList>
    </citation>
    <scope>NUCLEOTIDE SEQUENCE</scope>
    <source>
        <strain evidence="2">Duluth1</strain>
        <tissue evidence="2">Whole animal</tissue>
    </source>
</reference>
<dbReference type="Proteomes" id="UP000828390">
    <property type="component" value="Unassembled WGS sequence"/>
</dbReference>
<keyword evidence="1" id="KW-0472">Membrane</keyword>
<keyword evidence="1" id="KW-1133">Transmembrane helix</keyword>
<feature type="transmembrane region" description="Helical" evidence="1">
    <location>
        <begin position="20"/>
        <end position="38"/>
    </location>
</feature>
<gene>
    <name evidence="2" type="ORF">DPMN_169664</name>
</gene>
<evidence type="ECO:0000256" key="1">
    <source>
        <dbReference type="SAM" id="Phobius"/>
    </source>
</evidence>
<protein>
    <submittedName>
        <fullName evidence="2">Uncharacterized protein</fullName>
    </submittedName>
</protein>
<sequence>METFFTECHIPRVSLHSENFSLGVVVIWWYFVGVIVWLDHSGHAGHSWMDNEKVAGVLGSELFPGLMLKLGRCDSVDESDSDSPDTASVITGSCMILC</sequence>
<proteinExistence type="predicted"/>
<name>A0A9D4DYB8_DREPO</name>
<evidence type="ECO:0000313" key="2">
    <source>
        <dbReference type="EMBL" id="KAH3768452.1"/>
    </source>
</evidence>